<reference evidence="3" key="1">
    <citation type="submission" date="2020-04" db="EMBL/GenBank/DDBJ databases">
        <title>Deep metagenomics examines the oral microbiome during advanced dental caries in children, revealing novel taxa and co-occurrences with host molecules.</title>
        <authorList>
            <person name="Baker J.L."/>
            <person name="Morton J.T."/>
            <person name="Dinis M."/>
            <person name="Alvarez R."/>
            <person name="Tran N.C."/>
            <person name="Knight R."/>
            <person name="Edlund A."/>
        </authorList>
    </citation>
    <scope>NUCLEOTIDE SEQUENCE</scope>
    <source>
        <strain evidence="3">JCVI_30_bin.13</strain>
    </source>
</reference>
<dbReference type="InterPro" id="IPR000182">
    <property type="entry name" value="GNAT_dom"/>
</dbReference>
<evidence type="ECO:0000259" key="2">
    <source>
        <dbReference type="PROSITE" id="PS51186"/>
    </source>
</evidence>
<evidence type="ECO:0000313" key="4">
    <source>
        <dbReference type="Proteomes" id="UP000759246"/>
    </source>
</evidence>
<proteinExistence type="predicted"/>
<feature type="domain" description="N-acetyltransferase" evidence="2">
    <location>
        <begin position="1"/>
        <end position="160"/>
    </location>
</feature>
<dbReference type="Gene3D" id="3.40.630.30">
    <property type="match status" value="1"/>
</dbReference>
<dbReference type="InterPro" id="IPR016181">
    <property type="entry name" value="Acyl_CoA_acyltransferase"/>
</dbReference>
<comment type="caution">
    <text evidence="3">The sequence shown here is derived from an EMBL/GenBank/DDBJ whole genome shotgun (WGS) entry which is preliminary data.</text>
</comment>
<name>A0A929WX02_9ACTO</name>
<dbReference type="SUPFAM" id="SSF55729">
    <property type="entry name" value="Acyl-CoA N-acyltransferases (Nat)"/>
    <property type="match status" value="1"/>
</dbReference>
<organism evidence="3 4">
    <name type="scientific">Actinomyces bouchesdurhonensis</name>
    <dbReference type="NCBI Taxonomy" id="1852361"/>
    <lineage>
        <taxon>Bacteria</taxon>
        <taxon>Bacillati</taxon>
        <taxon>Actinomycetota</taxon>
        <taxon>Actinomycetes</taxon>
        <taxon>Actinomycetales</taxon>
        <taxon>Actinomycetaceae</taxon>
        <taxon>Actinomyces</taxon>
    </lineage>
</organism>
<feature type="region of interest" description="Disordered" evidence="1">
    <location>
        <begin position="153"/>
        <end position="173"/>
    </location>
</feature>
<accession>A0A929WX02</accession>
<dbReference type="GO" id="GO:0016747">
    <property type="term" value="F:acyltransferase activity, transferring groups other than amino-acyl groups"/>
    <property type="evidence" value="ECO:0007669"/>
    <property type="project" value="InterPro"/>
</dbReference>
<sequence>MQIQIASPDDFEFIEGVYEHARAFMQANGNATQWPGGYPGRIDAEEDIACEHCFLVSDDEGPLAVFSFAPGPDETYASIDGAWHSDADYHVIHRVAAVRGHGVARAIFSFAAEHADYLRCDTHEDNTPMRRALESFGFRECGTITVANGRQRVAYDRPNEPLAGSTPASSTTR</sequence>
<protein>
    <submittedName>
        <fullName evidence="3">GNAT family N-acetyltransferase</fullName>
    </submittedName>
</protein>
<evidence type="ECO:0000313" key="3">
    <source>
        <dbReference type="EMBL" id="MBF0967363.1"/>
    </source>
</evidence>
<dbReference type="AlphaFoldDB" id="A0A929WX02"/>
<evidence type="ECO:0000256" key="1">
    <source>
        <dbReference type="SAM" id="MobiDB-lite"/>
    </source>
</evidence>
<dbReference type="Proteomes" id="UP000759246">
    <property type="component" value="Unassembled WGS sequence"/>
</dbReference>
<dbReference type="OrthoDB" id="9796381at2"/>
<dbReference type="EMBL" id="JABZGF010000434">
    <property type="protein sequence ID" value="MBF0967363.1"/>
    <property type="molecule type" value="Genomic_DNA"/>
</dbReference>
<dbReference type="RefSeq" id="WP_073982425.1">
    <property type="nucleotide sequence ID" value="NZ_LT635862.1"/>
</dbReference>
<dbReference type="PROSITE" id="PS51186">
    <property type="entry name" value="GNAT"/>
    <property type="match status" value="1"/>
</dbReference>
<gene>
    <name evidence="3" type="ORF">HXK09_09535</name>
</gene>